<comment type="caution">
    <text evidence="1">The sequence shown here is derived from an EMBL/GenBank/DDBJ whole genome shotgun (WGS) entry which is preliminary data.</text>
</comment>
<organism evidence="1 2">
    <name type="scientific">Prauserella shujinwangii</name>
    <dbReference type="NCBI Taxonomy" id="1453103"/>
    <lineage>
        <taxon>Bacteria</taxon>
        <taxon>Bacillati</taxon>
        <taxon>Actinomycetota</taxon>
        <taxon>Actinomycetes</taxon>
        <taxon>Pseudonocardiales</taxon>
        <taxon>Pseudonocardiaceae</taxon>
        <taxon>Prauserella</taxon>
    </lineage>
</organism>
<gene>
    <name evidence="1" type="ORF">B0I33_110134</name>
</gene>
<proteinExistence type="predicted"/>
<dbReference type="Proteomes" id="UP000238362">
    <property type="component" value="Unassembled WGS sequence"/>
</dbReference>
<accession>A0A2T0LP74</accession>
<keyword evidence="2" id="KW-1185">Reference proteome</keyword>
<name>A0A2T0LP74_9PSEU</name>
<evidence type="ECO:0000313" key="2">
    <source>
        <dbReference type="Proteomes" id="UP000238362"/>
    </source>
</evidence>
<evidence type="ECO:0000313" key="1">
    <source>
        <dbReference type="EMBL" id="PRX45035.1"/>
    </source>
</evidence>
<protein>
    <submittedName>
        <fullName evidence="1">Uncharacterized protein</fullName>
    </submittedName>
</protein>
<reference evidence="1 2" key="1">
    <citation type="submission" date="2018-03" db="EMBL/GenBank/DDBJ databases">
        <title>Genomic Encyclopedia of Type Strains, Phase III (KMG-III): the genomes of soil and plant-associated and newly described type strains.</title>
        <authorList>
            <person name="Whitman W."/>
        </authorList>
    </citation>
    <scope>NUCLEOTIDE SEQUENCE [LARGE SCALE GENOMIC DNA]</scope>
    <source>
        <strain evidence="1 2">CGMCC 4.7125</strain>
    </source>
</reference>
<dbReference type="EMBL" id="PVNH01000010">
    <property type="protein sequence ID" value="PRX45035.1"/>
    <property type="molecule type" value="Genomic_DNA"/>
</dbReference>
<sequence>MLTLCNDTDRVRNSRYSMSLLTMGCVTRRNSFL</sequence>
<dbReference type="AlphaFoldDB" id="A0A2T0LP74"/>